<dbReference type="Pfam" id="PF21834">
    <property type="entry name" value="DUF6894"/>
    <property type="match status" value="1"/>
</dbReference>
<dbReference type="AlphaFoldDB" id="A0A6L3T221"/>
<protein>
    <recommendedName>
        <fullName evidence="1">DUF6894 domain-containing protein</fullName>
    </recommendedName>
</protein>
<sequence>MTVYHFHLRTAHGLERDEIGLICPNLEEAYLDACASIPKLAVDLIEQGYDPSACIFEIYDGADQLLMEVPFLERIKRVQKPPRQEPLAISRETQALFDRLDLLRLSIQDETAKLRANLAQAHEETANIRARAKQHVP</sequence>
<keyword evidence="3" id="KW-1185">Reference proteome</keyword>
<reference evidence="2 3" key="1">
    <citation type="submission" date="2019-09" db="EMBL/GenBank/DDBJ databases">
        <title>YIM 48816 draft genome.</title>
        <authorList>
            <person name="Jiang L."/>
        </authorList>
    </citation>
    <scope>NUCLEOTIDE SEQUENCE [LARGE SCALE GENOMIC DNA]</scope>
    <source>
        <strain evidence="2 3">YIM 48816</strain>
    </source>
</reference>
<name>A0A6L3T221_9HYPH</name>
<evidence type="ECO:0000313" key="3">
    <source>
        <dbReference type="Proteomes" id="UP000474159"/>
    </source>
</evidence>
<gene>
    <name evidence="2" type="ORF">F6X53_05275</name>
</gene>
<dbReference type="RefSeq" id="WP_150997921.1">
    <property type="nucleotide sequence ID" value="NZ_VZZK01000004.1"/>
</dbReference>
<feature type="domain" description="DUF6894" evidence="1">
    <location>
        <begin position="4"/>
        <end position="71"/>
    </location>
</feature>
<dbReference type="InterPro" id="IPR054189">
    <property type="entry name" value="DUF6894"/>
</dbReference>
<accession>A0A6L3T221</accession>
<evidence type="ECO:0000259" key="1">
    <source>
        <dbReference type="Pfam" id="PF21834"/>
    </source>
</evidence>
<evidence type="ECO:0000313" key="2">
    <source>
        <dbReference type="EMBL" id="KAB1080601.1"/>
    </source>
</evidence>
<dbReference type="OrthoDB" id="8000819at2"/>
<dbReference type="EMBL" id="VZZK01000004">
    <property type="protein sequence ID" value="KAB1080601.1"/>
    <property type="molecule type" value="Genomic_DNA"/>
</dbReference>
<organism evidence="2 3">
    <name type="scientific">Methylobacterium soli</name>
    <dbReference type="NCBI Taxonomy" id="553447"/>
    <lineage>
        <taxon>Bacteria</taxon>
        <taxon>Pseudomonadati</taxon>
        <taxon>Pseudomonadota</taxon>
        <taxon>Alphaproteobacteria</taxon>
        <taxon>Hyphomicrobiales</taxon>
        <taxon>Methylobacteriaceae</taxon>
        <taxon>Methylobacterium</taxon>
    </lineage>
</organism>
<proteinExistence type="predicted"/>
<dbReference type="Proteomes" id="UP000474159">
    <property type="component" value="Unassembled WGS sequence"/>
</dbReference>
<comment type="caution">
    <text evidence="2">The sequence shown here is derived from an EMBL/GenBank/DDBJ whole genome shotgun (WGS) entry which is preliminary data.</text>
</comment>